<name>A0ABQ6H0D6_9GAMM</name>
<dbReference type="RefSeq" id="WP_284206997.1">
    <property type="nucleotide sequence ID" value="NZ_BSSU01000005.1"/>
</dbReference>
<reference evidence="3 4" key="1">
    <citation type="submission" date="2023-03" db="EMBL/GenBank/DDBJ databases">
        <title>Draft genome sequence of Thalassotalea eurytherma JCM 18482T.</title>
        <authorList>
            <person name="Sawabe T."/>
        </authorList>
    </citation>
    <scope>NUCLEOTIDE SEQUENCE [LARGE SCALE GENOMIC DNA]</scope>
    <source>
        <strain evidence="3 4">JCM 18482</strain>
    </source>
</reference>
<protein>
    <recommendedName>
        <fullName evidence="2">Signal transduction histidine kinase internal region domain-containing protein</fullName>
    </recommendedName>
</protein>
<comment type="caution">
    <text evidence="3">The sequence shown here is derived from an EMBL/GenBank/DDBJ whole genome shotgun (WGS) entry which is preliminary data.</text>
</comment>
<evidence type="ECO:0000313" key="4">
    <source>
        <dbReference type="Proteomes" id="UP001157133"/>
    </source>
</evidence>
<feature type="transmembrane region" description="Helical" evidence="1">
    <location>
        <begin position="30"/>
        <end position="46"/>
    </location>
</feature>
<gene>
    <name evidence="3" type="ORF">theurythT_11100</name>
</gene>
<feature type="transmembrane region" description="Helical" evidence="1">
    <location>
        <begin position="7"/>
        <end position="24"/>
    </location>
</feature>
<evidence type="ECO:0000256" key="1">
    <source>
        <dbReference type="SAM" id="Phobius"/>
    </source>
</evidence>
<proteinExistence type="predicted"/>
<organism evidence="3 4">
    <name type="scientific">Thalassotalea eurytherma</name>
    <dbReference type="NCBI Taxonomy" id="1144278"/>
    <lineage>
        <taxon>Bacteria</taxon>
        <taxon>Pseudomonadati</taxon>
        <taxon>Pseudomonadota</taxon>
        <taxon>Gammaproteobacteria</taxon>
        <taxon>Alteromonadales</taxon>
        <taxon>Colwelliaceae</taxon>
        <taxon>Thalassotalea</taxon>
    </lineage>
</organism>
<dbReference type="PANTHER" id="PTHR34220:SF7">
    <property type="entry name" value="SENSOR HISTIDINE KINASE YPDA"/>
    <property type="match status" value="1"/>
</dbReference>
<dbReference type="Gene3D" id="3.30.565.10">
    <property type="entry name" value="Histidine kinase-like ATPase, C-terminal domain"/>
    <property type="match status" value="1"/>
</dbReference>
<dbReference type="Proteomes" id="UP001157133">
    <property type="component" value="Unassembled WGS sequence"/>
</dbReference>
<evidence type="ECO:0000313" key="3">
    <source>
        <dbReference type="EMBL" id="GLX81658.1"/>
    </source>
</evidence>
<sequence>MNVWLKSIALVLGYGVSLYLIYLVTNPEVLIVFLTISLMLPLIYLIQDRAKQKQYIDHLHQETLKAELSLLKSQINPHFFFNTLNNLYGLAVEKSDLTEEVIYRLSQMMRFTIYDGRKHTVLVEDEIAYLENFIELNQLRHRHRLDIRFERHITNEQQRIPPLLFINLLENAFKHGVDTLTDSQYIHFCLTTNPEMIEFTIENNFDKTVLEKNKKQRASGGLGLDNLKRRLVLLFPDKHQIKTNVTDSLYKTTVSIDLT</sequence>
<accession>A0ABQ6H0D6</accession>
<feature type="domain" description="Signal transduction histidine kinase internal region" evidence="2">
    <location>
        <begin position="66"/>
        <end position="145"/>
    </location>
</feature>
<keyword evidence="1" id="KW-1133">Transmembrane helix</keyword>
<dbReference type="InterPro" id="IPR010559">
    <property type="entry name" value="Sig_transdc_His_kin_internal"/>
</dbReference>
<dbReference type="SUPFAM" id="SSF55874">
    <property type="entry name" value="ATPase domain of HSP90 chaperone/DNA topoisomerase II/histidine kinase"/>
    <property type="match status" value="1"/>
</dbReference>
<dbReference type="Pfam" id="PF06580">
    <property type="entry name" value="His_kinase"/>
    <property type="match status" value="1"/>
</dbReference>
<dbReference type="EMBL" id="BSSU01000005">
    <property type="protein sequence ID" value="GLX81658.1"/>
    <property type="molecule type" value="Genomic_DNA"/>
</dbReference>
<dbReference type="InterPro" id="IPR036890">
    <property type="entry name" value="HATPase_C_sf"/>
</dbReference>
<keyword evidence="1" id="KW-0812">Transmembrane</keyword>
<dbReference type="InterPro" id="IPR050640">
    <property type="entry name" value="Bact_2-comp_sensor_kinase"/>
</dbReference>
<evidence type="ECO:0000259" key="2">
    <source>
        <dbReference type="Pfam" id="PF06580"/>
    </source>
</evidence>
<dbReference type="PANTHER" id="PTHR34220">
    <property type="entry name" value="SENSOR HISTIDINE KINASE YPDA"/>
    <property type="match status" value="1"/>
</dbReference>
<keyword evidence="1" id="KW-0472">Membrane</keyword>
<keyword evidence="4" id="KW-1185">Reference proteome</keyword>